<dbReference type="CDD" id="cd06577">
    <property type="entry name" value="PASTA_pknB"/>
    <property type="match status" value="4"/>
</dbReference>
<dbReference type="SUPFAM" id="SSF56112">
    <property type="entry name" value="Protein kinase-like (PK-like)"/>
    <property type="match status" value="1"/>
</dbReference>
<evidence type="ECO:0000256" key="6">
    <source>
        <dbReference type="ARBA" id="ARBA00022840"/>
    </source>
</evidence>
<feature type="domain" description="PASTA" evidence="12">
    <location>
        <begin position="464"/>
        <end position="531"/>
    </location>
</feature>
<evidence type="ECO:0000256" key="5">
    <source>
        <dbReference type="ARBA" id="ARBA00022777"/>
    </source>
</evidence>
<keyword evidence="3" id="KW-0808">Transferase</keyword>
<sequence length="655" mass="69963">MDTTVTDSFLGALVDGRYRVRARVARGGMATVYTAVDERLERQVALKIIHPAQASDPRFVDRFIDEASTIARLTHPNVVAVYDQGTHEGLPYLVMEYVRGRTLREVLADRRRLQPAEALAVLDQVLAAVAAAHRAGLVHRDVKPENILVAESPGGTVNAIIDGVVKVADFGLARAVERSTEDAGSPQLLATAAYVAPELVTSGHADPRTDVYSAGIVLFEMLTGQVPYDGERPVDVAWQHVQQDVPPPSRFVAGLPPLVDELVERATRRDPGSRPTDAGAMLAEVQAAREDVGMTVRTRHTPPLLSGPTVVVPQIAGPRESETTMLPRVEGARPAWARLPGEPPRPRSRRNAPARSDGIGGLLRRVNADPRGRIALAAALVTIGLLAAFGGWWFGIGRYDPAPGVVAMTKAEAEATAKKFDLTVKYTEPRFDDKAPKDRVLAQQPAAGERIASGGTLTLTLSLGPEKFVLPDLVGYEVDLAMQQLKDLKVVVERRDDYSDVVEKGRVIGTDPPANGQEVSPGFKLTLIVSKGRAPLTVPRVIGQNVSQATNALSLLGLQVVTSEKEDSRPAGEVIGQDPPEGSSAEKGQTVTLTVSKGPPEVEVPNVQGQNPAQAKANLEGLGFVVAIVGGPNAVIGYSPQGRQKRGTTITLYCI</sequence>
<protein>
    <recommendedName>
        <fullName evidence="1">non-specific serine/threonine protein kinase</fullName>
        <ecNumber evidence="1">2.7.11.1</ecNumber>
    </recommendedName>
</protein>
<keyword evidence="2 13" id="KW-0723">Serine/threonine-protein kinase</keyword>
<dbReference type="Gene3D" id="1.10.510.10">
    <property type="entry name" value="Transferase(Phosphotransferase) domain 1"/>
    <property type="match status" value="1"/>
</dbReference>
<dbReference type="RefSeq" id="WP_203903299.1">
    <property type="nucleotide sequence ID" value="NZ_BOPF01000031.1"/>
</dbReference>
<evidence type="ECO:0000256" key="1">
    <source>
        <dbReference type="ARBA" id="ARBA00012513"/>
    </source>
</evidence>
<feature type="transmembrane region" description="Helical" evidence="10">
    <location>
        <begin position="374"/>
        <end position="394"/>
    </location>
</feature>
<evidence type="ECO:0000256" key="2">
    <source>
        <dbReference type="ARBA" id="ARBA00022527"/>
    </source>
</evidence>
<dbReference type="PROSITE" id="PS00108">
    <property type="entry name" value="PROTEIN_KINASE_ST"/>
    <property type="match status" value="1"/>
</dbReference>
<dbReference type="Pfam" id="PF03793">
    <property type="entry name" value="PASTA"/>
    <property type="match status" value="4"/>
</dbReference>
<feature type="domain" description="PASTA" evidence="12">
    <location>
        <begin position="532"/>
        <end position="597"/>
    </location>
</feature>
<dbReference type="GO" id="GO:0045717">
    <property type="term" value="P:negative regulation of fatty acid biosynthetic process"/>
    <property type="evidence" value="ECO:0007669"/>
    <property type="project" value="UniProtKB-ARBA"/>
</dbReference>
<comment type="catalytic activity">
    <reaction evidence="7">
        <text>L-threonyl-[protein] + ATP = O-phospho-L-threonyl-[protein] + ADP + H(+)</text>
        <dbReference type="Rhea" id="RHEA:46608"/>
        <dbReference type="Rhea" id="RHEA-COMP:11060"/>
        <dbReference type="Rhea" id="RHEA-COMP:11605"/>
        <dbReference type="ChEBI" id="CHEBI:15378"/>
        <dbReference type="ChEBI" id="CHEBI:30013"/>
        <dbReference type="ChEBI" id="CHEBI:30616"/>
        <dbReference type="ChEBI" id="CHEBI:61977"/>
        <dbReference type="ChEBI" id="CHEBI:456216"/>
        <dbReference type="EC" id="2.7.11.1"/>
    </reaction>
</comment>
<evidence type="ECO:0000256" key="8">
    <source>
        <dbReference type="ARBA" id="ARBA00048679"/>
    </source>
</evidence>
<reference evidence="13" key="1">
    <citation type="submission" date="2021-01" db="EMBL/GenBank/DDBJ databases">
        <title>Whole genome shotgun sequence of Virgisporangium aliadipatigenens NBRC 105644.</title>
        <authorList>
            <person name="Komaki H."/>
            <person name="Tamura T."/>
        </authorList>
    </citation>
    <scope>NUCLEOTIDE SEQUENCE</scope>
    <source>
        <strain evidence="13">NBRC 105644</strain>
    </source>
</reference>
<dbReference type="PROSITE" id="PS50011">
    <property type="entry name" value="PROTEIN_KINASE_DOM"/>
    <property type="match status" value="1"/>
</dbReference>
<dbReference type="SMART" id="SM00220">
    <property type="entry name" value="S_TKc"/>
    <property type="match status" value="1"/>
</dbReference>
<evidence type="ECO:0000313" key="14">
    <source>
        <dbReference type="Proteomes" id="UP000619260"/>
    </source>
</evidence>
<feature type="region of interest" description="Disordered" evidence="9">
    <location>
        <begin position="564"/>
        <end position="588"/>
    </location>
</feature>
<evidence type="ECO:0000313" key="13">
    <source>
        <dbReference type="EMBL" id="GIJ49849.1"/>
    </source>
</evidence>
<evidence type="ECO:0000256" key="9">
    <source>
        <dbReference type="SAM" id="MobiDB-lite"/>
    </source>
</evidence>
<evidence type="ECO:0000256" key="10">
    <source>
        <dbReference type="SAM" id="Phobius"/>
    </source>
</evidence>
<proteinExistence type="predicted"/>
<dbReference type="GO" id="GO:0004674">
    <property type="term" value="F:protein serine/threonine kinase activity"/>
    <property type="evidence" value="ECO:0007669"/>
    <property type="project" value="UniProtKB-KW"/>
</dbReference>
<dbReference type="Gene3D" id="3.30.200.20">
    <property type="entry name" value="Phosphorylase Kinase, domain 1"/>
    <property type="match status" value="1"/>
</dbReference>
<dbReference type="Pfam" id="PF00069">
    <property type="entry name" value="Pkinase"/>
    <property type="match status" value="1"/>
</dbReference>
<organism evidence="13 14">
    <name type="scientific">Virgisporangium aliadipatigenens</name>
    <dbReference type="NCBI Taxonomy" id="741659"/>
    <lineage>
        <taxon>Bacteria</taxon>
        <taxon>Bacillati</taxon>
        <taxon>Actinomycetota</taxon>
        <taxon>Actinomycetes</taxon>
        <taxon>Micromonosporales</taxon>
        <taxon>Micromonosporaceae</taxon>
        <taxon>Virgisporangium</taxon>
    </lineage>
</organism>
<dbReference type="Gene3D" id="3.30.10.20">
    <property type="match status" value="4"/>
</dbReference>
<feature type="region of interest" description="Disordered" evidence="9">
    <location>
        <begin position="336"/>
        <end position="358"/>
    </location>
</feature>
<comment type="caution">
    <text evidence="13">The sequence shown here is derived from an EMBL/GenBank/DDBJ whole genome shotgun (WGS) entry which is preliminary data.</text>
</comment>
<evidence type="ECO:0000259" key="11">
    <source>
        <dbReference type="PROSITE" id="PS50011"/>
    </source>
</evidence>
<feature type="domain" description="PASTA" evidence="12">
    <location>
        <begin position="400"/>
        <end position="463"/>
    </location>
</feature>
<dbReference type="NCBIfam" id="NF033483">
    <property type="entry name" value="PknB_PASTA_kin"/>
    <property type="match status" value="1"/>
</dbReference>
<gene>
    <name evidence="13" type="ORF">Val02_67350</name>
</gene>
<keyword evidence="10" id="KW-0472">Membrane</keyword>
<dbReference type="InterPro" id="IPR008271">
    <property type="entry name" value="Ser/Thr_kinase_AS"/>
</dbReference>
<dbReference type="EMBL" id="BOPF01000031">
    <property type="protein sequence ID" value="GIJ49849.1"/>
    <property type="molecule type" value="Genomic_DNA"/>
</dbReference>
<keyword evidence="4" id="KW-0547">Nucleotide-binding</keyword>
<dbReference type="AlphaFoldDB" id="A0A8J3YQB4"/>
<evidence type="ECO:0000256" key="7">
    <source>
        <dbReference type="ARBA" id="ARBA00047899"/>
    </source>
</evidence>
<comment type="catalytic activity">
    <reaction evidence="8">
        <text>L-seryl-[protein] + ATP = O-phospho-L-seryl-[protein] + ADP + H(+)</text>
        <dbReference type="Rhea" id="RHEA:17989"/>
        <dbReference type="Rhea" id="RHEA-COMP:9863"/>
        <dbReference type="Rhea" id="RHEA-COMP:11604"/>
        <dbReference type="ChEBI" id="CHEBI:15378"/>
        <dbReference type="ChEBI" id="CHEBI:29999"/>
        <dbReference type="ChEBI" id="CHEBI:30616"/>
        <dbReference type="ChEBI" id="CHEBI:83421"/>
        <dbReference type="ChEBI" id="CHEBI:456216"/>
        <dbReference type="EC" id="2.7.11.1"/>
    </reaction>
</comment>
<dbReference type="FunFam" id="1.10.510.10:FF:000021">
    <property type="entry name" value="Serine/threonine protein kinase"/>
    <property type="match status" value="1"/>
</dbReference>
<keyword evidence="5 13" id="KW-0418">Kinase</keyword>
<feature type="domain" description="Protein kinase" evidence="11">
    <location>
        <begin position="18"/>
        <end position="289"/>
    </location>
</feature>
<dbReference type="FunFam" id="3.30.200.20:FF:000035">
    <property type="entry name" value="Serine/threonine protein kinase Stk1"/>
    <property type="match status" value="1"/>
</dbReference>
<dbReference type="EC" id="2.7.11.1" evidence="1"/>
<evidence type="ECO:0000256" key="4">
    <source>
        <dbReference type="ARBA" id="ARBA00022741"/>
    </source>
</evidence>
<keyword evidence="10" id="KW-0812">Transmembrane</keyword>
<dbReference type="CDD" id="cd14014">
    <property type="entry name" value="STKc_PknB_like"/>
    <property type="match status" value="1"/>
</dbReference>
<keyword evidence="6" id="KW-0067">ATP-binding</keyword>
<dbReference type="InterPro" id="IPR000719">
    <property type="entry name" value="Prot_kinase_dom"/>
</dbReference>
<dbReference type="SUPFAM" id="SSF54184">
    <property type="entry name" value="Penicillin-binding protein 2x (pbp-2x), c-terminal domain"/>
    <property type="match status" value="2"/>
</dbReference>
<dbReference type="PROSITE" id="PS51178">
    <property type="entry name" value="PASTA"/>
    <property type="match status" value="4"/>
</dbReference>
<keyword evidence="14" id="KW-1185">Reference proteome</keyword>
<evidence type="ECO:0000259" key="12">
    <source>
        <dbReference type="PROSITE" id="PS51178"/>
    </source>
</evidence>
<dbReference type="Proteomes" id="UP000619260">
    <property type="component" value="Unassembled WGS sequence"/>
</dbReference>
<evidence type="ECO:0000256" key="3">
    <source>
        <dbReference type="ARBA" id="ARBA00022679"/>
    </source>
</evidence>
<feature type="domain" description="PASTA" evidence="12">
    <location>
        <begin position="598"/>
        <end position="655"/>
    </location>
</feature>
<name>A0A8J3YQB4_9ACTN</name>
<dbReference type="InterPro" id="IPR011009">
    <property type="entry name" value="Kinase-like_dom_sf"/>
</dbReference>
<dbReference type="PANTHER" id="PTHR43289:SF34">
    <property type="entry name" value="SERINE_THREONINE-PROTEIN KINASE YBDM-RELATED"/>
    <property type="match status" value="1"/>
</dbReference>
<dbReference type="SMART" id="SM00740">
    <property type="entry name" value="PASTA"/>
    <property type="match status" value="4"/>
</dbReference>
<dbReference type="PANTHER" id="PTHR43289">
    <property type="entry name" value="MITOGEN-ACTIVATED PROTEIN KINASE KINASE KINASE 20-RELATED"/>
    <property type="match status" value="1"/>
</dbReference>
<dbReference type="InterPro" id="IPR005543">
    <property type="entry name" value="PASTA_dom"/>
</dbReference>
<keyword evidence="10" id="KW-1133">Transmembrane helix</keyword>
<dbReference type="GO" id="GO:0005524">
    <property type="term" value="F:ATP binding"/>
    <property type="evidence" value="ECO:0007669"/>
    <property type="project" value="UniProtKB-KW"/>
</dbReference>
<accession>A0A8J3YQB4</accession>